<evidence type="ECO:0000313" key="2">
    <source>
        <dbReference type="Proteomes" id="UP000325081"/>
    </source>
</evidence>
<dbReference type="Proteomes" id="UP000325081">
    <property type="component" value="Unassembled WGS sequence"/>
</dbReference>
<reference evidence="2" key="1">
    <citation type="journal article" date="2019" name="Curr. Biol.">
        <title>Genome Sequence of Striga asiatica Provides Insight into the Evolution of Plant Parasitism.</title>
        <authorList>
            <person name="Yoshida S."/>
            <person name="Kim S."/>
            <person name="Wafula E.K."/>
            <person name="Tanskanen J."/>
            <person name="Kim Y.M."/>
            <person name="Honaas L."/>
            <person name="Yang Z."/>
            <person name="Spallek T."/>
            <person name="Conn C.E."/>
            <person name="Ichihashi Y."/>
            <person name="Cheong K."/>
            <person name="Cui S."/>
            <person name="Der J.P."/>
            <person name="Gundlach H."/>
            <person name="Jiao Y."/>
            <person name="Hori C."/>
            <person name="Ishida J.K."/>
            <person name="Kasahara H."/>
            <person name="Kiba T."/>
            <person name="Kim M.S."/>
            <person name="Koo N."/>
            <person name="Laohavisit A."/>
            <person name="Lee Y.H."/>
            <person name="Lumba S."/>
            <person name="McCourt P."/>
            <person name="Mortimer J.C."/>
            <person name="Mutuku J.M."/>
            <person name="Nomura T."/>
            <person name="Sasaki-Sekimoto Y."/>
            <person name="Seto Y."/>
            <person name="Wang Y."/>
            <person name="Wakatake T."/>
            <person name="Sakakibara H."/>
            <person name="Demura T."/>
            <person name="Yamaguchi S."/>
            <person name="Yoneyama K."/>
            <person name="Manabe R.I."/>
            <person name="Nelson D.C."/>
            <person name="Schulman A.H."/>
            <person name="Timko M.P."/>
            <person name="dePamphilis C.W."/>
            <person name="Choi D."/>
            <person name="Shirasu K."/>
        </authorList>
    </citation>
    <scope>NUCLEOTIDE SEQUENCE [LARGE SCALE GENOMIC DNA]</scope>
    <source>
        <strain evidence="2">cv. UVA1</strain>
    </source>
</reference>
<accession>A0A5A7QDI6</accession>
<dbReference type="EMBL" id="BKCP01006515">
    <property type="protein sequence ID" value="GER42986.1"/>
    <property type="molecule type" value="Genomic_DNA"/>
</dbReference>
<dbReference type="OrthoDB" id="5761466at2759"/>
<evidence type="ECO:0000313" key="1">
    <source>
        <dbReference type="EMBL" id="GER42986.1"/>
    </source>
</evidence>
<keyword evidence="2" id="KW-1185">Reference proteome</keyword>
<sequence>MVVQNLPQHHLPNNTLPNTLLHIHIHIHPLLGRRIMARFIKARQVRVAQGLLHRYPLRRVKNEHPLKQRLHKLLGPGIVDELEVGFGPGSENADDEPELGQAVVTRENGLTAHDFGKDAARGPDVDGGPVIVAREEKLGGAVPASDHVLGHEAAIGAAGAGQPEVADLEVAVGVDEEVPGLKVPVENVRVHQLVHHVQVLKAPPIGRRHHILENDHILVLCPTQQHHLPQSPERVHPITEYVVDFLDGHTLVCQPIDRRANHAVCTSAYGLYGDVSSIDFEQGTPHCVVVLPFGSNSIWGLYWGCHFTDGFSNVLQLLEKKKKKKKSKKLGKISPQSFGDNNDNPKLIVIENIILCSFAQIDYNSNLGRIKFGKELNSYLTRTMGWRNN</sequence>
<proteinExistence type="predicted"/>
<dbReference type="AlphaFoldDB" id="A0A5A7QDI6"/>
<name>A0A5A7QDI6_STRAF</name>
<organism evidence="1 2">
    <name type="scientific">Striga asiatica</name>
    <name type="common">Asiatic witchweed</name>
    <name type="synonym">Buchnera asiatica</name>
    <dbReference type="NCBI Taxonomy" id="4170"/>
    <lineage>
        <taxon>Eukaryota</taxon>
        <taxon>Viridiplantae</taxon>
        <taxon>Streptophyta</taxon>
        <taxon>Embryophyta</taxon>
        <taxon>Tracheophyta</taxon>
        <taxon>Spermatophyta</taxon>
        <taxon>Magnoliopsida</taxon>
        <taxon>eudicotyledons</taxon>
        <taxon>Gunneridae</taxon>
        <taxon>Pentapetalae</taxon>
        <taxon>asterids</taxon>
        <taxon>lamiids</taxon>
        <taxon>Lamiales</taxon>
        <taxon>Orobanchaceae</taxon>
        <taxon>Buchnereae</taxon>
        <taxon>Striga</taxon>
    </lineage>
</organism>
<comment type="caution">
    <text evidence="1">The sequence shown here is derived from an EMBL/GenBank/DDBJ whole genome shotgun (WGS) entry which is preliminary data.</text>
</comment>
<gene>
    <name evidence="1" type="ORF">STAS_19807</name>
</gene>
<protein>
    <submittedName>
        <fullName evidence="1">HipA protein</fullName>
    </submittedName>
</protein>